<evidence type="ECO:0000313" key="2">
    <source>
        <dbReference type="Proteomes" id="UP000237104"/>
    </source>
</evidence>
<organism evidence="1 2">
    <name type="scientific">Cryobacterium zongtaii</name>
    <dbReference type="NCBI Taxonomy" id="1259217"/>
    <lineage>
        <taxon>Bacteria</taxon>
        <taxon>Bacillati</taxon>
        <taxon>Actinomycetota</taxon>
        <taxon>Actinomycetes</taxon>
        <taxon>Micrococcales</taxon>
        <taxon>Microbacteriaceae</taxon>
        <taxon>Cryobacterium</taxon>
    </lineage>
</organism>
<comment type="caution">
    <text evidence="1">The sequence shown here is derived from an EMBL/GenBank/DDBJ whole genome shotgun (WGS) entry which is preliminary data.</text>
</comment>
<name>A0A2S3Z715_9MICO</name>
<dbReference type="RefSeq" id="WP_103431554.1">
    <property type="nucleotide sequence ID" value="NZ_PPXF01000058.1"/>
</dbReference>
<dbReference type="SUPFAM" id="SSF53474">
    <property type="entry name" value="alpha/beta-Hydrolases"/>
    <property type="match status" value="1"/>
</dbReference>
<dbReference type="OrthoDB" id="9800988at2"/>
<accession>A0A2S3Z715</accession>
<keyword evidence="1" id="KW-0378">Hydrolase</keyword>
<dbReference type="InterPro" id="IPR029058">
    <property type="entry name" value="AB_hydrolase_fold"/>
</dbReference>
<dbReference type="Proteomes" id="UP000237104">
    <property type="component" value="Unassembled WGS sequence"/>
</dbReference>
<dbReference type="EMBL" id="PPXF01000058">
    <property type="protein sequence ID" value="POH61346.1"/>
    <property type="molecule type" value="Genomic_DNA"/>
</dbReference>
<proteinExistence type="predicted"/>
<sequence length="177" mass="18115">SGGGPHALACAALLPERVTAAACLAAIAPFDADGLDFFAGMASDGALRAACSGRPARAHYQATAEFDPASFVERDYAALKGDWAPLGADVGEASAAGPDGLIDDDMAFVVPWGFDVTAISVPVLIAQGGRDRVVPPAHGAWLAHAIPNAELWDCADDGHISILTECAPALDWLLAHS</sequence>
<evidence type="ECO:0000313" key="1">
    <source>
        <dbReference type="EMBL" id="POH61346.1"/>
    </source>
</evidence>
<gene>
    <name evidence="1" type="ORF">C3B59_11845</name>
</gene>
<dbReference type="Gene3D" id="3.40.50.1820">
    <property type="entry name" value="alpha/beta hydrolase"/>
    <property type="match status" value="1"/>
</dbReference>
<reference evidence="1 2" key="1">
    <citation type="submission" date="2018-01" db="EMBL/GenBank/DDBJ databases">
        <title>Cryobacterium sp. nov., from glaciers in China.</title>
        <authorList>
            <person name="Liu Q."/>
            <person name="Xin Y.-H."/>
        </authorList>
    </citation>
    <scope>NUCLEOTIDE SEQUENCE [LARGE SCALE GENOMIC DNA]</scope>
    <source>
        <strain evidence="1 2">TMB1-8</strain>
    </source>
</reference>
<protein>
    <submittedName>
        <fullName evidence="1">Alpha/beta hydrolase</fullName>
    </submittedName>
</protein>
<dbReference type="GO" id="GO:0016787">
    <property type="term" value="F:hydrolase activity"/>
    <property type="evidence" value="ECO:0007669"/>
    <property type="project" value="UniProtKB-KW"/>
</dbReference>
<dbReference type="AlphaFoldDB" id="A0A2S3Z715"/>
<feature type="non-terminal residue" evidence="1">
    <location>
        <position position="1"/>
    </location>
</feature>